<keyword evidence="4" id="KW-0408">Iron</keyword>
<evidence type="ECO:0000256" key="5">
    <source>
        <dbReference type="ARBA" id="ARBA00023014"/>
    </source>
</evidence>
<dbReference type="PANTHER" id="PTHR32479">
    <property type="entry name" value="GLYCOLATE OXIDASE IRON-SULFUR SUBUNIT"/>
    <property type="match status" value="1"/>
</dbReference>
<dbReference type="InterPro" id="IPR004017">
    <property type="entry name" value="Cys_rich_dom"/>
</dbReference>
<dbReference type="PROSITE" id="PS51379">
    <property type="entry name" value="4FE4S_FER_2"/>
    <property type="match status" value="1"/>
</dbReference>
<evidence type="ECO:0000256" key="1">
    <source>
        <dbReference type="ARBA" id="ARBA00022485"/>
    </source>
</evidence>
<organism evidence="8">
    <name type="scientific">mine drainage metagenome</name>
    <dbReference type="NCBI Taxonomy" id="410659"/>
    <lineage>
        <taxon>unclassified sequences</taxon>
        <taxon>metagenomes</taxon>
        <taxon>ecological metagenomes</taxon>
    </lineage>
</organism>
<dbReference type="InterPro" id="IPR017896">
    <property type="entry name" value="4Fe4S_Fe-S-bd"/>
</dbReference>
<reference evidence="8" key="1">
    <citation type="submission" date="2016-10" db="EMBL/GenBank/DDBJ databases">
        <title>Sequence of Gallionella enrichment culture.</title>
        <authorList>
            <person name="Poehlein A."/>
            <person name="Muehling M."/>
            <person name="Daniel R."/>
        </authorList>
    </citation>
    <scope>NUCLEOTIDE SEQUENCE</scope>
</reference>
<dbReference type="EMBL" id="MLJW01000179">
    <property type="protein sequence ID" value="OIQ94761.1"/>
    <property type="molecule type" value="Genomic_DNA"/>
</dbReference>
<dbReference type="InterPro" id="IPR009051">
    <property type="entry name" value="Helical_ferredxn"/>
</dbReference>
<evidence type="ECO:0000313" key="8">
    <source>
        <dbReference type="EMBL" id="OIQ94761.1"/>
    </source>
</evidence>
<dbReference type="SUPFAM" id="SSF46548">
    <property type="entry name" value="alpha-helical ferredoxin"/>
    <property type="match status" value="1"/>
</dbReference>
<keyword evidence="2" id="KW-0479">Metal-binding</keyword>
<dbReference type="NCBIfam" id="NF008369">
    <property type="entry name" value="PRK11168.1"/>
    <property type="match status" value="1"/>
</dbReference>
<feature type="region of interest" description="Disordered" evidence="6">
    <location>
        <begin position="381"/>
        <end position="407"/>
    </location>
</feature>
<dbReference type="Gene3D" id="1.10.1060.10">
    <property type="entry name" value="Alpha-helical ferredoxin"/>
    <property type="match status" value="1"/>
</dbReference>
<dbReference type="GO" id="GO:0051539">
    <property type="term" value="F:4 iron, 4 sulfur cluster binding"/>
    <property type="evidence" value="ECO:0007669"/>
    <property type="project" value="UniProtKB-KW"/>
</dbReference>
<keyword evidence="5" id="KW-0411">Iron-sulfur</keyword>
<evidence type="ECO:0000259" key="7">
    <source>
        <dbReference type="PROSITE" id="PS51379"/>
    </source>
</evidence>
<dbReference type="GO" id="GO:0016491">
    <property type="term" value="F:oxidoreductase activity"/>
    <property type="evidence" value="ECO:0007669"/>
    <property type="project" value="UniProtKB-ARBA"/>
</dbReference>
<name>A0A1J5RG65_9ZZZZ</name>
<dbReference type="PANTHER" id="PTHR32479:SF19">
    <property type="entry name" value="ANAEROBIC GLYCEROL-3-PHOSPHATE DEHYDROGENASE SUBUNIT C"/>
    <property type="match status" value="1"/>
</dbReference>
<keyword evidence="3" id="KW-0677">Repeat</keyword>
<evidence type="ECO:0000256" key="6">
    <source>
        <dbReference type="SAM" id="MobiDB-lite"/>
    </source>
</evidence>
<dbReference type="Pfam" id="PF13183">
    <property type="entry name" value="Fer4_8"/>
    <property type="match status" value="1"/>
</dbReference>
<dbReference type="GO" id="GO:0046872">
    <property type="term" value="F:metal ion binding"/>
    <property type="evidence" value="ECO:0007669"/>
    <property type="project" value="UniProtKB-KW"/>
</dbReference>
<gene>
    <name evidence="8" type="primary">glpC_11</name>
    <name evidence="8" type="ORF">GALL_232160</name>
</gene>
<evidence type="ECO:0000256" key="3">
    <source>
        <dbReference type="ARBA" id="ARBA00022737"/>
    </source>
</evidence>
<feature type="domain" description="4Fe-4S ferredoxin-type" evidence="7">
    <location>
        <begin position="48"/>
        <end position="77"/>
    </location>
</feature>
<sequence>MRHSDASLDNCLKCSVCNSVCPVMTAHPAYPGPKHLGPELERFRREGLPCDHDGLEDCLGCERCDMACPNQVNVAELILAAKGRHKKPPPRRLRDALLARPALLGRLFSLWPALSNRLLGWPLMKRLMALTAGITARRSFPAYARPRLDRRPTPPAGDKRVTFFLGCSMRYNEPGLGEDCFALLDRNGFSVAVSPASCCGYPALANGQPAEARRRALANLELLWPAAARGEAIVTACTTCGQLLKTGFSAQLGDDAALAEKARTVEAAVYDLGEFLMDLAERDQLDRAFRPLPHGPLAYHAPCHQTAQGLSRPWYHLLRQVPGLEVADLDAGCCGMAGTFGFKQEKYDLSMAVGARLFQAIEGAAPEAVLSECPTCRMQITQGSGRPARHPASLLREAYGQTPTATP</sequence>
<dbReference type="AlphaFoldDB" id="A0A1J5RG65"/>
<proteinExistence type="predicted"/>
<keyword evidence="1" id="KW-0004">4Fe-4S</keyword>
<protein>
    <submittedName>
        <fullName evidence="8">Anaerobic glycerol-3-phosphate dehydrogenase subunit C</fullName>
    </submittedName>
</protein>
<evidence type="ECO:0000256" key="4">
    <source>
        <dbReference type="ARBA" id="ARBA00023004"/>
    </source>
</evidence>
<dbReference type="Pfam" id="PF02754">
    <property type="entry name" value="CCG"/>
    <property type="match status" value="2"/>
</dbReference>
<evidence type="ECO:0000256" key="2">
    <source>
        <dbReference type="ARBA" id="ARBA00022723"/>
    </source>
</evidence>
<dbReference type="InterPro" id="IPR017900">
    <property type="entry name" value="4Fe4S_Fe_S_CS"/>
</dbReference>
<accession>A0A1J5RG65</accession>
<comment type="caution">
    <text evidence="8">The sequence shown here is derived from an EMBL/GenBank/DDBJ whole genome shotgun (WGS) entry which is preliminary data.</text>
</comment>
<dbReference type="PROSITE" id="PS00198">
    <property type="entry name" value="4FE4S_FER_1"/>
    <property type="match status" value="1"/>
</dbReference>